<keyword evidence="8" id="KW-1185">Reference proteome</keyword>
<proteinExistence type="inferred from homology"/>
<keyword evidence="4" id="KW-0808">Transferase</keyword>
<dbReference type="InterPro" id="IPR050519">
    <property type="entry name" value="Glycosyltransf_28_UgtP"/>
</dbReference>
<dbReference type="Pfam" id="PF04101">
    <property type="entry name" value="Glyco_tran_28_C"/>
    <property type="match status" value="1"/>
</dbReference>
<dbReference type="Pfam" id="PF06925">
    <property type="entry name" value="MGDG_synth"/>
    <property type="match status" value="1"/>
</dbReference>
<comment type="subcellular location">
    <subcellularLocation>
        <location evidence="1">Membrane</location>
    </subcellularLocation>
</comment>
<evidence type="ECO:0000256" key="1">
    <source>
        <dbReference type="ARBA" id="ARBA00004370"/>
    </source>
</evidence>
<evidence type="ECO:0000259" key="5">
    <source>
        <dbReference type="Pfam" id="PF04101"/>
    </source>
</evidence>
<reference evidence="7 8" key="1">
    <citation type="submission" date="2022-11" db="EMBL/GenBank/DDBJ databases">
        <title>Deinococcus ZS9-10, Low Temperature and Draught-tolerating, UV-resistant Bacteria from Continental Antarctica.</title>
        <authorList>
            <person name="Cheng L."/>
        </authorList>
    </citation>
    <scope>NUCLEOTIDE SEQUENCE [LARGE SCALE GENOMIC DNA]</scope>
    <source>
        <strain evidence="7 8">ZS9-10</strain>
    </source>
</reference>
<evidence type="ECO:0000313" key="8">
    <source>
        <dbReference type="Proteomes" id="UP001276150"/>
    </source>
</evidence>
<evidence type="ECO:0000259" key="6">
    <source>
        <dbReference type="Pfam" id="PF06925"/>
    </source>
</evidence>
<accession>A0ABU4DTK5</accession>
<evidence type="ECO:0000256" key="2">
    <source>
        <dbReference type="ARBA" id="ARBA00006962"/>
    </source>
</evidence>
<dbReference type="PANTHER" id="PTHR43025:SF3">
    <property type="entry name" value="MONOGALACTOSYLDIACYLGLYCEROL SYNTHASE 1, CHLOROPLASTIC"/>
    <property type="match status" value="1"/>
</dbReference>
<sequence length="378" mass="41148">MTLPARPGASPLRALFVSASIGSGHHQAQTAVQHALNERGVLLQDQQGDVVGYLSAVERSWTVDLYNFELRHAPWLYEAFYHGTDHDRRFSMIEFFCRWVGLKGMRRDLDLSRPELVLSSYWSSVPLAHHVQRRTGQAFINALIVTDYRAHRHWIRHEADLVMVATAQTAQQMIDRGLDSEKVVVTGIPISARFRGLIGADKAALRARYGLQPDQPLLLISGGGTGHYPALGRVLNELGNLGRPVQVLVLAGARGSGVTQVGGATVHELGHTNDFPELLAASDLVVGKAGGLTVAESTTLGIPQVIYNPIPGQEEYNADYLERQGAGLWARELPGVRPAVLRALDEGENARMGHNAVAISVPDAADRVAAALLRRLGR</sequence>
<keyword evidence="3" id="KW-0328">Glycosyltransferase</keyword>
<evidence type="ECO:0000256" key="4">
    <source>
        <dbReference type="ARBA" id="ARBA00022679"/>
    </source>
</evidence>
<dbReference type="PANTHER" id="PTHR43025">
    <property type="entry name" value="MONOGALACTOSYLDIACYLGLYCEROL SYNTHASE"/>
    <property type="match status" value="1"/>
</dbReference>
<dbReference type="SUPFAM" id="SSF53756">
    <property type="entry name" value="UDP-Glycosyltransferase/glycogen phosphorylase"/>
    <property type="match status" value="1"/>
</dbReference>
<comment type="caution">
    <text evidence="7">The sequence shown here is derived from an EMBL/GenBank/DDBJ whole genome shotgun (WGS) entry which is preliminary data.</text>
</comment>
<dbReference type="InterPro" id="IPR009695">
    <property type="entry name" value="Diacylglyc_glucosyltr_N"/>
</dbReference>
<organism evidence="7 8">
    <name type="scientific">Deinococcus arenicola</name>
    <dbReference type="NCBI Taxonomy" id="2994950"/>
    <lineage>
        <taxon>Bacteria</taxon>
        <taxon>Thermotogati</taxon>
        <taxon>Deinococcota</taxon>
        <taxon>Deinococci</taxon>
        <taxon>Deinococcales</taxon>
        <taxon>Deinococcaceae</taxon>
        <taxon>Deinococcus</taxon>
    </lineage>
</organism>
<feature type="domain" description="Glycosyl transferase family 28 C-terminal" evidence="5">
    <location>
        <begin position="265"/>
        <end position="331"/>
    </location>
</feature>
<protein>
    <submittedName>
        <fullName evidence="7">Glycosyltransferase</fullName>
    </submittedName>
</protein>
<dbReference type="InterPro" id="IPR007235">
    <property type="entry name" value="Glyco_trans_28_C"/>
</dbReference>
<feature type="domain" description="Diacylglycerol glucosyltransferase N-terminal" evidence="6">
    <location>
        <begin position="25"/>
        <end position="190"/>
    </location>
</feature>
<comment type="similarity">
    <text evidence="2">Belongs to the glycosyltransferase 28 family.</text>
</comment>
<dbReference type="Proteomes" id="UP001276150">
    <property type="component" value="Unassembled WGS sequence"/>
</dbReference>
<evidence type="ECO:0000313" key="7">
    <source>
        <dbReference type="EMBL" id="MDV6375762.1"/>
    </source>
</evidence>
<dbReference type="Gene3D" id="3.40.50.2000">
    <property type="entry name" value="Glycogen Phosphorylase B"/>
    <property type="match status" value="1"/>
</dbReference>
<dbReference type="EMBL" id="JAPMIV010000035">
    <property type="protein sequence ID" value="MDV6375762.1"/>
    <property type="molecule type" value="Genomic_DNA"/>
</dbReference>
<dbReference type="RefSeq" id="WP_317641114.1">
    <property type="nucleotide sequence ID" value="NZ_JAPMIV010000035.1"/>
</dbReference>
<evidence type="ECO:0000256" key="3">
    <source>
        <dbReference type="ARBA" id="ARBA00022676"/>
    </source>
</evidence>
<gene>
    <name evidence="7" type="ORF">ORD21_14285</name>
</gene>
<name>A0ABU4DTK5_9DEIO</name>